<proteinExistence type="predicted"/>
<dbReference type="Proteomes" id="UP001208570">
    <property type="component" value="Unassembled WGS sequence"/>
</dbReference>
<feature type="compositionally biased region" description="Polar residues" evidence="1">
    <location>
        <begin position="239"/>
        <end position="254"/>
    </location>
</feature>
<comment type="caution">
    <text evidence="2">The sequence shown here is derived from an EMBL/GenBank/DDBJ whole genome shotgun (WGS) entry which is preliminary data.</text>
</comment>
<feature type="region of interest" description="Disordered" evidence="1">
    <location>
        <begin position="173"/>
        <end position="194"/>
    </location>
</feature>
<feature type="compositionally biased region" description="Polar residues" evidence="1">
    <location>
        <begin position="348"/>
        <end position="366"/>
    </location>
</feature>
<feature type="compositionally biased region" description="Polar residues" evidence="1">
    <location>
        <begin position="286"/>
        <end position="298"/>
    </location>
</feature>
<dbReference type="EMBL" id="JAODUP010000012">
    <property type="protein sequence ID" value="KAK2169092.1"/>
    <property type="molecule type" value="Genomic_DNA"/>
</dbReference>
<reference evidence="2" key="1">
    <citation type="journal article" date="2023" name="Mol. Biol. Evol.">
        <title>Third-Generation Sequencing Reveals the Adaptive Role of the Epigenome in Three Deep-Sea Polychaetes.</title>
        <authorList>
            <person name="Perez M."/>
            <person name="Aroh O."/>
            <person name="Sun Y."/>
            <person name="Lan Y."/>
            <person name="Juniper S.K."/>
            <person name="Young C.R."/>
            <person name="Angers B."/>
            <person name="Qian P.Y."/>
        </authorList>
    </citation>
    <scope>NUCLEOTIDE SEQUENCE</scope>
    <source>
        <strain evidence="2">P08H-3</strain>
    </source>
</reference>
<feature type="region of interest" description="Disordered" evidence="1">
    <location>
        <begin position="280"/>
        <end position="383"/>
    </location>
</feature>
<feature type="compositionally biased region" description="Basic and acidic residues" evidence="1">
    <location>
        <begin position="322"/>
        <end position="331"/>
    </location>
</feature>
<feature type="region of interest" description="Disordered" evidence="1">
    <location>
        <begin position="34"/>
        <end position="53"/>
    </location>
</feature>
<name>A0AAD9KD41_9ANNE</name>
<feature type="region of interest" description="Disordered" evidence="1">
    <location>
        <begin position="1"/>
        <end position="29"/>
    </location>
</feature>
<sequence length="616" mass="68785">MSALNLDNRRSPDGNQSVITSTSSPESREDLIIEGHEVTSLQTRPTSNQNTTEEDMFDLYHEAKVEMLDITESELKLKLEIHNIRQQFKNLLQIYLDTNELHRDSIDEFPRSKTPELDDDILPEYLPLLDDSGLQDGSTIIYSTDAYYHDSSTVEETPTNQWMPQDLLLNEQRSRPSGHSFDSPPHLSQGASSTENISECQLLGRRMSMKLTCPVPLGELCKETDEESGCYSRGPTYPGSDSISQDELKSTTDASNDYSMEASKDSEANINDLMTMSSEDIKSSDMTDSSIPGFSTTYDNDESSYKESDAAPSPDSMNYQVEDIKFREITEKGTNPPRKNRKRRSLMNRLNHQKSGATYSSTNSDSRLPKAPMNSPNSNSVITDYDASSTRCFSPSIRTRSTVSTTSINQQMFDDHLLNIALKDKLTTTSAVLFLPPRVTESSQLTVLSGSDKSSSYPWQLDNQTSLNMLSSLHRPPCIGGEAINDDTLDTIFAIKTPLVQVNEVVTPPESASFKRFQQKIKEDAKLGYSVSSPEPFTPAEEIQERISNIPSTASEGANSLPDSDVVNSDPFLEKAGRKHRVSKRFPLFKTLQNIKKHFRSGSKGKIYIQKDNEGS</sequence>
<feature type="region of interest" description="Disordered" evidence="1">
    <location>
        <begin position="225"/>
        <end position="254"/>
    </location>
</feature>
<evidence type="ECO:0000313" key="2">
    <source>
        <dbReference type="EMBL" id="KAK2169092.1"/>
    </source>
</evidence>
<evidence type="ECO:0000256" key="1">
    <source>
        <dbReference type="SAM" id="MobiDB-lite"/>
    </source>
</evidence>
<feature type="compositionally biased region" description="Polar residues" evidence="1">
    <location>
        <begin position="13"/>
        <end position="25"/>
    </location>
</feature>
<accession>A0AAD9KD41</accession>
<feature type="compositionally biased region" description="Polar residues" evidence="1">
    <location>
        <begin position="374"/>
        <end position="383"/>
    </location>
</feature>
<feature type="compositionally biased region" description="Polar residues" evidence="1">
    <location>
        <begin position="39"/>
        <end position="51"/>
    </location>
</feature>
<organism evidence="2 3">
    <name type="scientific">Paralvinella palmiformis</name>
    <dbReference type="NCBI Taxonomy" id="53620"/>
    <lineage>
        <taxon>Eukaryota</taxon>
        <taxon>Metazoa</taxon>
        <taxon>Spiralia</taxon>
        <taxon>Lophotrochozoa</taxon>
        <taxon>Annelida</taxon>
        <taxon>Polychaeta</taxon>
        <taxon>Sedentaria</taxon>
        <taxon>Canalipalpata</taxon>
        <taxon>Terebellida</taxon>
        <taxon>Terebelliformia</taxon>
        <taxon>Alvinellidae</taxon>
        <taxon>Paralvinella</taxon>
    </lineage>
</organism>
<evidence type="ECO:0000313" key="3">
    <source>
        <dbReference type="Proteomes" id="UP001208570"/>
    </source>
</evidence>
<gene>
    <name evidence="2" type="ORF">LSH36_12g10035</name>
</gene>
<protein>
    <submittedName>
        <fullName evidence="2">Uncharacterized protein</fullName>
    </submittedName>
</protein>
<dbReference type="AlphaFoldDB" id="A0AAD9KD41"/>
<keyword evidence="3" id="KW-1185">Reference proteome</keyword>